<reference evidence="1 2" key="1">
    <citation type="journal article" date="2019" name="Nat. Microbiol.">
        <title>Mediterranean grassland soil C-N compound turnover is dependent on rainfall and depth, and is mediated by genomically divergent microorganisms.</title>
        <authorList>
            <person name="Diamond S."/>
            <person name="Andeer P.F."/>
            <person name="Li Z."/>
            <person name="Crits-Christoph A."/>
            <person name="Burstein D."/>
            <person name="Anantharaman K."/>
            <person name="Lane K.R."/>
            <person name="Thomas B.C."/>
            <person name="Pan C."/>
            <person name="Northen T.R."/>
            <person name="Banfield J.F."/>
        </authorList>
    </citation>
    <scope>NUCLEOTIDE SEQUENCE [LARGE SCALE GENOMIC DNA]</scope>
    <source>
        <strain evidence="1">WS_11</strain>
    </source>
</reference>
<protein>
    <submittedName>
        <fullName evidence="1">Uncharacterized protein</fullName>
    </submittedName>
</protein>
<dbReference type="AlphaFoldDB" id="A0A538U4K2"/>
<comment type="caution">
    <text evidence="1">The sequence shown here is derived from an EMBL/GenBank/DDBJ whole genome shotgun (WGS) entry which is preliminary data.</text>
</comment>
<sequence>MLRSLGSLIERQSDRRIRLRWFSRDEFGRLLAASGRARATVRFADRSGQPRSPESHIRRLEQLDPPNIAVGGVLGARHYVADLDLVGVPRLDLSQHCPRRPLDLGFVHELDPALKRVDDPLEPATVIVHAVRHAASLFSPRKGGLQWADPVECLLDLHEAHLERQGAQFLESLQRRRPKTS</sequence>
<evidence type="ECO:0000313" key="1">
    <source>
        <dbReference type="EMBL" id="TMQ70822.1"/>
    </source>
</evidence>
<dbReference type="Proteomes" id="UP000319771">
    <property type="component" value="Unassembled WGS sequence"/>
</dbReference>
<evidence type="ECO:0000313" key="2">
    <source>
        <dbReference type="Proteomes" id="UP000319771"/>
    </source>
</evidence>
<name>A0A538U4K2_UNCEI</name>
<accession>A0A538U4K2</accession>
<gene>
    <name evidence="1" type="ORF">E6K81_11715</name>
</gene>
<dbReference type="EMBL" id="VBPB01000200">
    <property type="protein sequence ID" value="TMQ70822.1"/>
    <property type="molecule type" value="Genomic_DNA"/>
</dbReference>
<organism evidence="1 2">
    <name type="scientific">Eiseniibacteriota bacterium</name>
    <dbReference type="NCBI Taxonomy" id="2212470"/>
    <lineage>
        <taxon>Bacteria</taxon>
        <taxon>Candidatus Eiseniibacteriota</taxon>
    </lineage>
</organism>
<proteinExistence type="predicted"/>